<dbReference type="PANTHER" id="PTHR35008:SF4">
    <property type="entry name" value="BLL4482 PROTEIN"/>
    <property type="match status" value="1"/>
</dbReference>
<dbReference type="PANTHER" id="PTHR35008">
    <property type="entry name" value="BLL4482 PROTEIN-RELATED"/>
    <property type="match status" value="1"/>
</dbReference>
<keyword evidence="3 4" id="KW-0408">Iron</keyword>
<protein>
    <submittedName>
        <fullName evidence="6">Cbb3-type cytochrome c oxidase subunit III</fullName>
    </submittedName>
</protein>
<evidence type="ECO:0000259" key="5">
    <source>
        <dbReference type="PROSITE" id="PS51007"/>
    </source>
</evidence>
<comment type="caution">
    <text evidence="6">The sequence shown here is derived from an EMBL/GenBank/DDBJ whole genome shotgun (WGS) entry which is preliminary data.</text>
</comment>
<keyword evidence="7" id="KW-1185">Reference proteome</keyword>
<sequence length="168" mass="18275">MSMPFKRKHWIITGIVGTALTSLALLVFVDSKKNDTVSGFISPANQELVSRGKVIYANHCAACHGANLEGQANWRDRLPNGRLPAPPHDVSGHTWHHSDAVLVDIVKNGLVPGRTAPDDYVSDMPAYGQVLTDTDIIAVLAYIKSGWPAEALAAQRAVTLEYQQRPSH</sequence>
<dbReference type="GO" id="GO:0009055">
    <property type="term" value="F:electron transfer activity"/>
    <property type="evidence" value="ECO:0007669"/>
    <property type="project" value="InterPro"/>
</dbReference>
<evidence type="ECO:0000313" key="7">
    <source>
        <dbReference type="Proteomes" id="UP000295382"/>
    </source>
</evidence>
<proteinExistence type="predicted"/>
<keyword evidence="2 4" id="KW-0479">Metal-binding</keyword>
<dbReference type="Gene3D" id="1.10.760.10">
    <property type="entry name" value="Cytochrome c-like domain"/>
    <property type="match status" value="1"/>
</dbReference>
<dbReference type="GO" id="GO:0046872">
    <property type="term" value="F:metal ion binding"/>
    <property type="evidence" value="ECO:0007669"/>
    <property type="project" value="UniProtKB-KW"/>
</dbReference>
<dbReference type="EMBL" id="SLZQ01000007">
    <property type="protein sequence ID" value="TCS36265.1"/>
    <property type="molecule type" value="Genomic_DNA"/>
</dbReference>
<dbReference type="AlphaFoldDB" id="A0A4R3HW05"/>
<dbReference type="SUPFAM" id="SSF46626">
    <property type="entry name" value="Cytochrome c"/>
    <property type="match status" value="1"/>
</dbReference>
<dbReference type="InterPro" id="IPR051459">
    <property type="entry name" value="Cytochrome_c-type_DH"/>
</dbReference>
<reference evidence="6 7" key="1">
    <citation type="submission" date="2019-03" db="EMBL/GenBank/DDBJ databases">
        <title>Genomic Encyclopedia of Type Strains, Phase IV (KMG-IV): sequencing the most valuable type-strain genomes for metagenomic binning, comparative biology and taxonomic classification.</title>
        <authorList>
            <person name="Goeker M."/>
        </authorList>
    </citation>
    <scope>NUCLEOTIDE SEQUENCE [LARGE SCALE GENOMIC DNA]</scope>
    <source>
        <strain evidence="6 7">DSM 7445</strain>
    </source>
</reference>
<dbReference type="GO" id="GO:0020037">
    <property type="term" value="F:heme binding"/>
    <property type="evidence" value="ECO:0007669"/>
    <property type="project" value="InterPro"/>
</dbReference>
<dbReference type="InterPro" id="IPR036909">
    <property type="entry name" value="Cyt_c-like_dom_sf"/>
</dbReference>
<dbReference type="Proteomes" id="UP000295382">
    <property type="component" value="Unassembled WGS sequence"/>
</dbReference>
<accession>A0A4R3HW05</accession>
<dbReference type="PROSITE" id="PS51007">
    <property type="entry name" value="CYTC"/>
    <property type="match status" value="1"/>
</dbReference>
<evidence type="ECO:0000256" key="3">
    <source>
        <dbReference type="ARBA" id="ARBA00023004"/>
    </source>
</evidence>
<keyword evidence="1 4" id="KW-0349">Heme</keyword>
<evidence type="ECO:0000256" key="1">
    <source>
        <dbReference type="ARBA" id="ARBA00022617"/>
    </source>
</evidence>
<evidence type="ECO:0000256" key="4">
    <source>
        <dbReference type="PROSITE-ProRule" id="PRU00433"/>
    </source>
</evidence>
<name>A0A4R3HW05_PAULE</name>
<dbReference type="Pfam" id="PF00034">
    <property type="entry name" value="Cytochrom_C"/>
    <property type="match status" value="1"/>
</dbReference>
<dbReference type="InterPro" id="IPR009056">
    <property type="entry name" value="Cyt_c-like_dom"/>
</dbReference>
<feature type="domain" description="Cytochrome c" evidence="5">
    <location>
        <begin position="47"/>
        <end position="147"/>
    </location>
</feature>
<evidence type="ECO:0000313" key="6">
    <source>
        <dbReference type="EMBL" id="TCS36265.1"/>
    </source>
</evidence>
<organism evidence="6 7">
    <name type="scientific">Paucimonas lemoignei</name>
    <name type="common">Pseudomonas lemoignei</name>
    <dbReference type="NCBI Taxonomy" id="29443"/>
    <lineage>
        <taxon>Bacteria</taxon>
        <taxon>Pseudomonadati</taxon>
        <taxon>Pseudomonadota</taxon>
        <taxon>Betaproteobacteria</taxon>
        <taxon>Burkholderiales</taxon>
        <taxon>Burkholderiaceae</taxon>
        <taxon>Paucimonas</taxon>
    </lineage>
</organism>
<dbReference type="OrthoDB" id="9808312at2"/>
<gene>
    <name evidence="6" type="ORF">EDC30_10782</name>
</gene>
<evidence type="ECO:0000256" key="2">
    <source>
        <dbReference type="ARBA" id="ARBA00022723"/>
    </source>
</evidence>